<dbReference type="InParanoid" id="A0A078B061"/>
<dbReference type="AlphaFoldDB" id="A0A078B061"/>
<gene>
    <name evidence="2" type="primary">Contig16069.g17123</name>
    <name evidence="2" type="ORF">STYLEM_16987</name>
</gene>
<accession>A0A078B061</accession>
<reference evidence="2 3" key="1">
    <citation type="submission" date="2014-06" db="EMBL/GenBank/DDBJ databases">
        <authorList>
            <person name="Swart Estienne"/>
        </authorList>
    </citation>
    <scope>NUCLEOTIDE SEQUENCE [LARGE SCALE GENOMIC DNA]</scope>
    <source>
        <strain evidence="2 3">130c</strain>
    </source>
</reference>
<organism evidence="2 3">
    <name type="scientific">Stylonychia lemnae</name>
    <name type="common">Ciliate</name>
    <dbReference type="NCBI Taxonomy" id="5949"/>
    <lineage>
        <taxon>Eukaryota</taxon>
        <taxon>Sar</taxon>
        <taxon>Alveolata</taxon>
        <taxon>Ciliophora</taxon>
        <taxon>Intramacronucleata</taxon>
        <taxon>Spirotrichea</taxon>
        <taxon>Stichotrichia</taxon>
        <taxon>Sporadotrichida</taxon>
        <taxon>Oxytrichidae</taxon>
        <taxon>Stylonychinae</taxon>
        <taxon>Stylonychia</taxon>
    </lineage>
</organism>
<keyword evidence="3" id="KW-1185">Reference proteome</keyword>
<proteinExistence type="predicted"/>
<evidence type="ECO:0000256" key="1">
    <source>
        <dbReference type="SAM" id="MobiDB-lite"/>
    </source>
</evidence>
<name>A0A078B061_STYLE</name>
<sequence>MSSFGDFNTPPDGPNPTNQQETNQHLSNSNEYSFNHYLISHACIDYCAKSRYEYIQDQKQYAESFINRHNCPQQFINY</sequence>
<dbReference type="EMBL" id="CCKQ01016006">
    <property type="protein sequence ID" value="CDW87874.1"/>
    <property type="molecule type" value="Genomic_DNA"/>
</dbReference>
<protein>
    <submittedName>
        <fullName evidence="2">Uncharacterized protein</fullName>
    </submittedName>
</protein>
<dbReference type="Proteomes" id="UP000039865">
    <property type="component" value="Unassembled WGS sequence"/>
</dbReference>
<evidence type="ECO:0000313" key="3">
    <source>
        <dbReference type="Proteomes" id="UP000039865"/>
    </source>
</evidence>
<evidence type="ECO:0000313" key="2">
    <source>
        <dbReference type="EMBL" id="CDW87874.1"/>
    </source>
</evidence>
<feature type="region of interest" description="Disordered" evidence="1">
    <location>
        <begin position="1"/>
        <end position="27"/>
    </location>
</feature>
<feature type="compositionally biased region" description="Polar residues" evidence="1">
    <location>
        <begin position="15"/>
        <end position="27"/>
    </location>
</feature>